<accession>A0A9W6K517</accession>
<proteinExistence type="inferred from homology"/>
<feature type="transmembrane region" description="Helical" evidence="7">
    <location>
        <begin position="74"/>
        <end position="91"/>
    </location>
</feature>
<comment type="similarity">
    <text evidence="2">Belongs to the UPF0702 family.</text>
</comment>
<keyword evidence="6 7" id="KW-0472">Membrane</keyword>
<keyword evidence="4 7" id="KW-0812">Transmembrane</keyword>
<dbReference type="AlphaFoldDB" id="A0A9W6K517"/>
<keyword evidence="10" id="KW-1185">Reference proteome</keyword>
<sequence length="232" mass="26143">MTAFDWQRMLIDKLPLQFLFEVTLRTLFAYLVVFSFLKISGRRGVRQLSLFELVVILTLGSAAGDVTFYDDVPLLPVAMVFLTLLVMYRVTTYAMERMPRFGDWLEGKPAVIIEDGVCDVPNLERKNISTDEFFMELRQKGVEHLGQVRIGIMEVNGDVSLYFQPEDQVRPGLSVLPSPLRQQYRQVPAAGLYACTCCGKTTELQAGGGGPCSRCKHEEWSEAISSQRYAPS</sequence>
<comment type="subcellular location">
    <subcellularLocation>
        <location evidence="1">Cell membrane</location>
        <topology evidence="1">Multi-pass membrane protein</topology>
    </subcellularLocation>
</comment>
<evidence type="ECO:0000256" key="1">
    <source>
        <dbReference type="ARBA" id="ARBA00004651"/>
    </source>
</evidence>
<feature type="domain" description="YetF C-terminal" evidence="8">
    <location>
        <begin position="98"/>
        <end position="166"/>
    </location>
</feature>
<evidence type="ECO:0000256" key="5">
    <source>
        <dbReference type="ARBA" id="ARBA00022989"/>
    </source>
</evidence>
<dbReference type="Gene3D" id="3.30.240.20">
    <property type="entry name" value="bsu07140 like domains"/>
    <property type="match status" value="1"/>
</dbReference>
<dbReference type="GO" id="GO:0005886">
    <property type="term" value="C:plasma membrane"/>
    <property type="evidence" value="ECO:0007669"/>
    <property type="project" value="UniProtKB-SubCell"/>
</dbReference>
<dbReference type="RefSeq" id="WP_271195835.1">
    <property type="nucleotide sequence ID" value="NZ_BSFN01000007.1"/>
</dbReference>
<dbReference type="Pfam" id="PF04239">
    <property type="entry name" value="DUF421"/>
    <property type="match status" value="1"/>
</dbReference>
<dbReference type="PANTHER" id="PTHR34582">
    <property type="entry name" value="UPF0702 TRANSMEMBRANE PROTEIN YCAP"/>
    <property type="match status" value="1"/>
</dbReference>
<evidence type="ECO:0000256" key="7">
    <source>
        <dbReference type="SAM" id="Phobius"/>
    </source>
</evidence>
<comment type="caution">
    <text evidence="9">The sequence shown here is derived from an EMBL/GenBank/DDBJ whole genome shotgun (WGS) entry which is preliminary data.</text>
</comment>
<gene>
    <name evidence="9" type="ORF">GCM10017655_27020</name>
</gene>
<feature type="transmembrane region" description="Helical" evidence="7">
    <location>
        <begin position="49"/>
        <end position="68"/>
    </location>
</feature>
<feature type="transmembrane region" description="Helical" evidence="7">
    <location>
        <begin position="16"/>
        <end position="37"/>
    </location>
</feature>
<evidence type="ECO:0000256" key="3">
    <source>
        <dbReference type="ARBA" id="ARBA00022475"/>
    </source>
</evidence>
<evidence type="ECO:0000313" key="10">
    <source>
        <dbReference type="Proteomes" id="UP001143328"/>
    </source>
</evidence>
<protein>
    <submittedName>
        <fullName evidence="9">DUF421 domain-containing protein</fullName>
    </submittedName>
</protein>
<name>A0A9W6K517_9PSED</name>
<dbReference type="EMBL" id="BSFN01000007">
    <property type="protein sequence ID" value="GLK89640.1"/>
    <property type="molecule type" value="Genomic_DNA"/>
</dbReference>
<dbReference type="Proteomes" id="UP001143328">
    <property type="component" value="Unassembled WGS sequence"/>
</dbReference>
<evidence type="ECO:0000256" key="2">
    <source>
        <dbReference type="ARBA" id="ARBA00006448"/>
    </source>
</evidence>
<evidence type="ECO:0000313" key="9">
    <source>
        <dbReference type="EMBL" id="GLK89640.1"/>
    </source>
</evidence>
<keyword evidence="3" id="KW-1003">Cell membrane</keyword>
<organism evidence="9 10">
    <name type="scientific">Pseudomonas turukhanskensis</name>
    <dbReference type="NCBI Taxonomy" id="1806536"/>
    <lineage>
        <taxon>Bacteria</taxon>
        <taxon>Pseudomonadati</taxon>
        <taxon>Pseudomonadota</taxon>
        <taxon>Gammaproteobacteria</taxon>
        <taxon>Pseudomonadales</taxon>
        <taxon>Pseudomonadaceae</taxon>
        <taxon>Pseudomonas</taxon>
    </lineage>
</organism>
<reference evidence="9" key="1">
    <citation type="journal article" date="2014" name="Int. J. Syst. Evol. Microbiol.">
        <title>Complete genome sequence of Corynebacterium casei LMG S-19264T (=DSM 44701T), isolated from a smear-ripened cheese.</title>
        <authorList>
            <consortium name="US DOE Joint Genome Institute (JGI-PGF)"/>
            <person name="Walter F."/>
            <person name="Albersmeier A."/>
            <person name="Kalinowski J."/>
            <person name="Ruckert C."/>
        </authorList>
    </citation>
    <scope>NUCLEOTIDE SEQUENCE</scope>
    <source>
        <strain evidence="9">VKM B-2935</strain>
    </source>
</reference>
<dbReference type="InterPro" id="IPR007353">
    <property type="entry name" value="DUF421"/>
</dbReference>
<keyword evidence="5 7" id="KW-1133">Transmembrane helix</keyword>
<reference evidence="9" key="2">
    <citation type="submission" date="2023-01" db="EMBL/GenBank/DDBJ databases">
        <authorList>
            <person name="Sun Q."/>
            <person name="Evtushenko L."/>
        </authorList>
    </citation>
    <scope>NUCLEOTIDE SEQUENCE</scope>
    <source>
        <strain evidence="9">VKM B-2935</strain>
    </source>
</reference>
<evidence type="ECO:0000259" key="8">
    <source>
        <dbReference type="Pfam" id="PF04239"/>
    </source>
</evidence>
<evidence type="ECO:0000256" key="6">
    <source>
        <dbReference type="ARBA" id="ARBA00023136"/>
    </source>
</evidence>
<dbReference type="PANTHER" id="PTHR34582:SF6">
    <property type="entry name" value="UPF0702 TRANSMEMBRANE PROTEIN YCAP"/>
    <property type="match status" value="1"/>
</dbReference>
<dbReference type="InterPro" id="IPR023090">
    <property type="entry name" value="UPF0702_alpha/beta_dom_sf"/>
</dbReference>
<evidence type="ECO:0000256" key="4">
    <source>
        <dbReference type="ARBA" id="ARBA00022692"/>
    </source>
</evidence>